<dbReference type="Pfam" id="PF09643">
    <property type="entry name" value="YopX"/>
    <property type="match status" value="1"/>
</dbReference>
<protein>
    <recommendedName>
        <fullName evidence="1">YopX protein domain-containing protein</fullName>
    </recommendedName>
</protein>
<proteinExistence type="predicted"/>
<evidence type="ECO:0000259" key="1">
    <source>
        <dbReference type="Pfam" id="PF09643"/>
    </source>
</evidence>
<dbReference type="InterPro" id="IPR023385">
    <property type="entry name" value="YopX-like_C"/>
</dbReference>
<gene>
    <name evidence="2" type="ORF">DY78_GL001515</name>
</gene>
<evidence type="ECO:0000313" key="3">
    <source>
        <dbReference type="Proteomes" id="UP000050920"/>
    </source>
</evidence>
<name>A0A0R2NGI4_9LACO</name>
<dbReference type="Proteomes" id="UP000050920">
    <property type="component" value="Unassembled WGS sequence"/>
</dbReference>
<organism evidence="2 3">
    <name type="scientific">Lactiplantibacillus fabifermentans DSM 21115</name>
    <dbReference type="NCBI Taxonomy" id="1413187"/>
    <lineage>
        <taxon>Bacteria</taxon>
        <taxon>Bacillati</taxon>
        <taxon>Bacillota</taxon>
        <taxon>Bacilli</taxon>
        <taxon>Lactobacillales</taxon>
        <taxon>Lactobacillaceae</taxon>
        <taxon>Lactiplantibacillus</taxon>
    </lineage>
</organism>
<dbReference type="AlphaFoldDB" id="A0A0R2NGI4"/>
<keyword evidence="3" id="KW-1185">Reference proteome</keyword>
<dbReference type="Gene3D" id="2.30.30.290">
    <property type="entry name" value="YopX-like domains"/>
    <property type="match status" value="1"/>
</dbReference>
<feature type="domain" description="YopX protein" evidence="1">
    <location>
        <begin position="21"/>
        <end position="126"/>
    </location>
</feature>
<reference evidence="2 3" key="1">
    <citation type="journal article" date="2015" name="Genome Announc.">
        <title>Expanding the biotechnology potential of lactobacilli through comparative genomics of 213 strains and associated genera.</title>
        <authorList>
            <person name="Sun Z."/>
            <person name="Harris H.M."/>
            <person name="McCann A."/>
            <person name="Guo C."/>
            <person name="Argimon S."/>
            <person name="Zhang W."/>
            <person name="Yang X."/>
            <person name="Jeffery I.B."/>
            <person name="Cooney J.C."/>
            <person name="Kagawa T.F."/>
            <person name="Liu W."/>
            <person name="Song Y."/>
            <person name="Salvetti E."/>
            <person name="Wrobel A."/>
            <person name="Rasinkangas P."/>
            <person name="Parkhill J."/>
            <person name="Rea M.C."/>
            <person name="O'Sullivan O."/>
            <person name="Ritari J."/>
            <person name="Douillard F.P."/>
            <person name="Paul Ross R."/>
            <person name="Yang R."/>
            <person name="Briner A.E."/>
            <person name="Felis G.E."/>
            <person name="de Vos W.M."/>
            <person name="Barrangou R."/>
            <person name="Klaenhammer T.R."/>
            <person name="Caufield P.W."/>
            <person name="Cui Y."/>
            <person name="Zhang H."/>
            <person name="O'Toole P.W."/>
        </authorList>
    </citation>
    <scope>NUCLEOTIDE SEQUENCE [LARGE SCALE GENOMIC DNA]</scope>
    <source>
        <strain evidence="2 3">DSM 21115</strain>
    </source>
</reference>
<comment type="caution">
    <text evidence="2">The sequence shown here is derived from an EMBL/GenBank/DDBJ whole genome shotgun (WGS) entry which is preliminary data.</text>
</comment>
<evidence type="ECO:0000313" key="2">
    <source>
        <dbReference type="EMBL" id="KRO24917.1"/>
    </source>
</evidence>
<dbReference type="EMBL" id="AYGX02000157">
    <property type="protein sequence ID" value="KRO24917.1"/>
    <property type="molecule type" value="Genomic_DNA"/>
</dbReference>
<dbReference type="SUPFAM" id="SSF159006">
    <property type="entry name" value="YopX-like"/>
    <property type="match status" value="1"/>
</dbReference>
<sequence length="130" mass="14595">MLIGSDGKVYFDDGVATQNDLDISVEQFIGMTDMHGNEIYVGDIVQYSDQFYEYSMGGVTDRETGYIGSVVKNSGSFGILINRISYTDAHNDRYHAKDFVPFCEFDDPESDMALKGNVHENPELLEDKTL</sequence>
<accession>A0A0R2NGI4</accession>
<dbReference type="InterPro" id="IPR019096">
    <property type="entry name" value="YopX_protein"/>
</dbReference>